<name>A0A811N2Y3_9POAL</name>
<proteinExistence type="predicted"/>
<dbReference type="Gene3D" id="2.20.25.80">
    <property type="entry name" value="WRKY domain"/>
    <property type="match status" value="1"/>
</dbReference>
<dbReference type="InterPro" id="IPR003657">
    <property type="entry name" value="WRKY_dom"/>
</dbReference>
<keyword evidence="9" id="KW-1185">Reference proteome</keyword>
<dbReference type="InterPro" id="IPR036576">
    <property type="entry name" value="WRKY_dom_sf"/>
</dbReference>
<dbReference type="AlphaFoldDB" id="A0A811N2Y3"/>
<feature type="region of interest" description="Disordered" evidence="6">
    <location>
        <begin position="58"/>
        <end position="134"/>
    </location>
</feature>
<dbReference type="GO" id="GO:0043565">
    <property type="term" value="F:sequence-specific DNA binding"/>
    <property type="evidence" value="ECO:0007669"/>
    <property type="project" value="InterPro"/>
</dbReference>
<sequence length="326" mass="34135">MAGAAGDRSEDVGADWPFGGAADAFTEYSSVFAELGWPGGLLAGGELPVLDLPEAAAPLPSQLSMERSEDPAPARSGDAGGSSSSSGDGDAPGNDDDDRKAAPAAEAAGRKPAAATAKKGQKRPRQPRFAFMTKSEIDHLEDGYRWRKYGQKAVKNSPFPRSYYRCTNSKCTVKKRVERSSNDPSVVITTYEGQHCHHIGPFHRAGGAGGGAAAARYHSAAAVALAEQMSSSPSSFIPARQLYSLPPLHPLSSPSSETVVTSATTTSFHQHVNDGDELRRASTSYSSRVSMAQSSSTPSSVPPAISVEKAGLLDDMVPHGVRHGTP</sequence>
<dbReference type="SUPFAM" id="SSF118290">
    <property type="entry name" value="WRKY DNA-binding domain"/>
    <property type="match status" value="1"/>
</dbReference>
<gene>
    <name evidence="8" type="ORF">NCGR_LOCUS9985</name>
</gene>
<feature type="compositionally biased region" description="Low complexity" evidence="6">
    <location>
        <begin position="102"/>
        <end position="118"/>
    </location>
</feature>
<keyword evidence="2" id="KW-0805">Transcription regulation</keyword>
<evidence type="ECO:0000256" key="6">
    <source>
        <dbReference type="SAM" id="MobiDB-lite"/>
    </source>
</evidence>
<evidence type="ECO:0000259" key="7">
    <source>
        <dbReference type="PROSITE" id="PS50811"/>
    </source>
</evidence>
<keyword evidence="3" id="KW-0238">DNA-binding</keyword>
<dbReference type="InterPro" id="IPR044810">
    <property type="entry name" value="WRKY_plant"/>
</dbReference>
<dbReference type="PANTHER" id="PTHR31221:SF334">
    <property type="entry name" value="WRKY TRANSCRIPTION FACTOR 57-RELATED"/>
    <property type="match status" value="1"/>
</dbReference>
<accession>A0A811N2Y3</accession>
<feature type="region of interest" description="Disordered" evidence="6">
    <location>
        <begin position="1"/>
        <end position="20"/>
    </location>
</feature>
<dbReference type="PROSITE" id="PS50811">
    <property type="entry name" value="WRKY"/>
    <property type="match status" value="1"/>
</dbReference>
<keyword evidence="4" id="KW-0804">Transcription</keyword>
<dbReference type="EMBL" id="CAJGYO010000002">
    <property type="protein sequence ID" value="CAD6214589.1"/>
    <property type="molecule type" value="Genomic_DNA"/>
</dbReference>
<dbReference type="GO" id="GO:0005634">
    <property type="term" value="C:nucleus"/>
    <property type="evidence" value="ECO:0007669"/>
    <property type="project" value="UniProtKB-SubCell"/>
</dbReference>
<feature type="domain" description="WRKY" evidence="7">
    <location>
        <begin position="135"/>
        <end position="200"/>
    </location>
</feature>
<dbReference type="SMART" id="SM00774">
    <property type="entry name" value="WRKY"/>
    <property type="match status" value="1"/>
</dbReference>
<evidence type="ECO:0000256" key="5">
    <source>
        <dbReference type="ARBA" id="ARBA00023242"/>
    </source>
</evidence>
<reference evidence="8" key="1">
    <citation type="submission" date="2020-10" db="EMBL/GenBank/DDBJ databases">
        <authorList>
            <person name="Han B."/>
            <person name="Lu T."/>
            <person name="Zhao Q."/>
            <person name="Huang X."/>
            <person name="Zhao Y."/>
        </authorList>
    </citation>
    <scope>NUCLEOTIDE SEQUENCE</scope>
</reference>
<organism evidence="8 9">
    <name type="scientific">Miscanthus lutarioriparius</name>
    <dbReference type="NCBI Taxonomy" id="422564"/>
    <lineage>
        <taxon>Eukaryota</taxon>
        <taxon>Viridiplantae</taxon>
        <taxon>Streptophyta</taxon>
        <taxon>Embryophyta</taxon>
        <taxon>Tracheophyta</taxon>
        <taxon>Spermatophyta</taxon>
        <taxon>Magnoliopsida</taxon>
        <taxon>Liliopsida</taxon>
        <taxon>Poales</taxon>
        <taxon>Poaceae</taxon>
        <taxon>PACMAD clade</taxon>
        <taxon>Panicoideae</taxon>
        <taxon>Andropogonodae</taxon>
        <taxon>Andropogoneae</taxon>
        <taxon>Saccharinae</taxon>
        <taxon>Miscanthus</taxon>
    </lineage>
</organism>
<feature type="compositionally biased region" description="Low complexity" evidence="6">
    <location>
        <begin position="73"/>
        <end position="92"/>
    </location>
</feature>
<protein>
    <recommendedName>
        <fullName evidence="7">WRKY domain-containing protein</fullName>
    </recommendedName>
</protein>
<feature type="compositionally biased region" description="Polar residues" evidence="6">
    <location>
        <begin position="281"/>
        <end position="299"/>
    </location>
</feature>
<evidence type="ECO:0000313" key="8">
    <source>
        <dbReference type="EMBL" id="CAD6214589.1"/>
    </source>
</evidence>
<evidence type="ECO:0000256" key="2">
    <source>
        <dbReference type="ARBA" id="ARBA00023015"/>
    </source>
</evidence>
<dbReference type="Proteomes" id="UP000604825">
    <property type="component" value="Unassembled WGS sequence"/>
</dbReference>
<evidence type="ECO:0000256" key="3">
    <source>
        <dbReference type="ARBA" id="ARBA00023125"/>
    </source>
</evidence>
<comment type="subcellular location">
    <subcellularLocation>
        <location evidence="1">Nucleus</location>
    </subcellularLocation>
</comment>
<evidence type="ECO:0000256" key="4">
    <source>
        <dbReference type="ARBA" id="ARBA00023163"/>
    </source>
</evidence>
<dbReference type="FunFam" id="2.20.25.80:FF:000003">
    <property type="entry name" value="WRKY transcription factor 57"/>
    <property type="match status" value="1"/>
</dbReference>
<feature type="region of interest" description="Disordered" evidence="6">
    <location>
        <begin position="277"/>
        <end position="326"/>
    </location>
</feature>
<evidence type="ECO:0000313" key="9">
    <source>
        <dbReference type="Proteomes" id="UP000604825"/>
    </source>
</evidence>
<dbReference type="Pfam" id="PF03106">
    <property type="entry name" value="WRKY"/>
    <property type="match status" value="1"/>
</dbReference>
<evidence type="ECO:0000256" key="1">
    <source>
        <dbReference type="ARBA" id="ARBA00004123"/>
    </source>
</evidence>
<comment type="caution">
    <text evidence="8">The sequence shown here is derived from an EMBL/GenBank/DDBJ whole genome shotgun (WGS) entry which is preliminary data.</text>
</comment>
<keyword evidence="5" id="KW-0539">Nucleus</keyword>
<dbReference type="PANTHER" id="PTHR31221">
    <property type="entry name" value="WRKY TRANSCRIPTION FACTOR PROTEIN 1-RELATED"/>
    <property type="match status" value="1"/>
</dbReference>
<dbReference type="OrthoDB" id="771376at2759"/>
<dbReference type="GO" id="GO:0003700">
    <property type="term" value="F:DNA-binding transcription factor activity"/>
    <property type="evidence" value="ECO:0007669"/>
    <property type="project" value="InterPro"/>
</dbReference>